<keyword evidence="3" id="KW-1185">Reference proteome</keyword>
<dbReference type="Proteomes" id="UP001187192">
    <property type="component" value="Unassembled WGS sequence"/>
</dbReference>
<dbReference type="EMBL" id="BTGU01000045">
    <property type="protein sequence ID" value="GMN53148.1"/>
    <property type="molecule type" value="Genomic_DNA"/>
</dbReference>
<gene>
    <name evidence="2" type="ORF">TIFTF001_022290</name>
</gene>
<evidence type="ECO:0000313" key="3">
    <source>
        <dbReference type="Proteomes" id="UP001187192"/>
    </source>
</evidence>
<proteinExistence type="predicted"/>
<dbReference type="AlphaFoldDB" id="A0AA88AEA3"/>
<organism evidence="2 3">
    <name type="scientific">Ficus carica</name>
    <name type="common">Common fig</name>
    <dbReference type="NCBI Taxonomy" id="3494"/>
    <lineage>
        <taxon>Eukaryota</taxon>
        <taxon>Viridiplantae</taxon>
        <taxon>Streptophyta</taxon>
        <taxon>Embryophyta</taxon>
        <taxon>Tracheophyta</taxon>
        <taxon>Spermatophyta</taxon>
        <taxon>Magnoliopsida</taxon>
        <taxon>eudicotyledons</taxon>
        <taxon>Gunneridae</taxon>
        <taxon>Pentapetalae</taxon>
        <taxon>rosids</taxon>
        <taxon>fabids</taxon>
        <taxon>Rosales</taxon>
        <taxon>Moraceae</taxon>
        <taxon>Ficeae</taxon>
        <taxon>Ficus</taxon>
    </lineage>
</organism>
<protein>
    <submittedName>
        <fullName evidence="2">Uncharacterized protein</fullName>
    </submittedName>
</protein>
<evidence type="ECO:0000256" key="1">
    <source>
        <dbReference type="SAM" id="MobiDB-lite"/>
    </source>
</evidence>
<dbReference type="GO" id="GO:0003677">
    <property type="term" value="F:DNA binding"/>
    <property type="evidence" value="ECO:0007669"/>
    <property type="project" value="InterPro"/>
</dbReference>
<dbReference type="PANTHER" id="PTHR33449">
    <property type="entry name" value="NUCLEOID-ASSOCIATED PROTEIN YBAB"/>
    <property type="match status" value="1"/>
</dbReference>
<feature type="compositionally biased region" description="Low complexity" evidence="1">
    <location>
        <begin position="1"/>
        <end position="22"/>
    </location>
</feature>
<evidence type="ECO:0000313" key="2">
    <source>
        <dbReference type="EMBL" id="GMN53148.1"/>
    </source>
</evidence>
<dbReference type="PANTHER" id="PTHR33449:SF1">
    <property type="entry name" value="NUCLEOID-ASSOCIATED PROTEIN YBAB"/>
    <property type="match status" value="1"/>
</dbReference>
<name>A0AA88AEA3_FICCA</name>
<accession>A0AA88AEA3</accession>
<comment type="caution">
    <text evidence="2">The sequence shown here is derived from an EMBL/GenBank/DDBJ whole genome shotgun (WGS) entry which is preliminary data.</text>
</comment>
<dbReference type="InterPro" id="IPR004401">
    <property type="entry name" value="YbaB/EbfC"/>
</dbReference>
<reference evidence="2" key="1">
    <citation type="submission" date="2023-07" db="EMBL/GenBank/DDBJ databases">
        <title>draft genome sequence of fig (Ficus carica).</title>
        <authorList>
            <person name="Takahashi T."/>
            <person name="Nishimura K."/>
        </authorList>
    </citation>
    <scope>NUCLEOTIDE SEQUENCE</scope>
</reference>
<sequence>MISQSVASTSESPTPAAPPLSSDVDEALTPWLSARAPTPEICPMPNLCEVNSDNGDPLILSWPTFKAGKITQSLRVYGLFGGKNENNEKTDDEPSKFVCSSGLSMLMLTRVTLCAFVFRPEYWGNMQNLYETVKKDQMVVQVEAPTLSGNQEPVRIEITDTAMELGAEDMKERTNNLAQSLGMPKGLNEGQT</sequence>
<feature type="region of interest" description="Disordered" evidence="1">
    <location>
        <begin position="1"/>
        <end position="23"/>
    </location>
</feature>